<evidence type="ECO:0000256" key="1">
    <source>
        <dbReference type="SAM" id="MobiDB-lite"/>
    </source>
</evidence>
<name>A0A816SZ08_BRANA</name>
<feature type="compositionally biased region" description="Polar residues" evidence="1">
    <location>
        <begin position="43"/>
        <end position="52"/>
    </location>
</feature>
<feature type="compositionally biased region" description="Basic residues" evidence="1">
    <location>
        <begin position="58"/>
        <end position="70"/>
    </location>
</feature>
<gene>
    <name evidence="2" type="ORF">DARMORV10_A06P24240.1</name>
</gene>
<dbReference type="Proteomes" id="UP001295469">
    <property type="component" value="Chromosome A06"/>
</dbReference>
<accession>A0A816SZ08</accession>
<reference evidence="2" key="1">
    <citation type="submission" date="2021-01" db="EMBL/GenBank/DDBJ databases">
        <authorList>
            <consortium name="Genoscope - CEA"/>
            <person name="William W."/>
        </authorList>
    </citation>
    <scope>NUCLEOTIDE SEQUENCE</scope>
</reference>
<evidence type="ECO:0000313" key="2">
    <source>
        <dbReference type="EMBL" id="CAF2086350.1"/>
    </source>
</evidence>
<dbReference type="AlphaFoldDB" id="A0A816SZ08"/>
<protein>
    <submittedName>
        <fullName evidence="2">(rape) hypothetical protein</fullName>
    </submittedName>
</protein>
<feature type="region of interest" description="Disordered" evidence="1">
    <location>
        <begin position="26"/>
        <end position="70"/>
    </location>
</feature>
<proteinExistence type="predicted"/>
<sequence length="70" mass="7599">MGLDCRETASGAKLPCAGLRLNASKSESGLKATHAPDARLPTLSRTFGSQRHVSLAKSVRRKHRSDRLEL</sequence>
<dbReference type="EMBL" id="HG994360">
    <property type="protein sequence ID" value="CAF2086350.1"/>
    <property type="molecule type" value="Genomic_DNA"/>
</dbReference>
<organism evidence="2">
    <name type="scientific">Brassica napus</name>
    <name type="common">Rape</name>
    <dbReference type="NCBI Taxonomy" id="3708"/>
    <lineage>
        <taxon>Eukaryota</taxon>
        <taxon>Viridiplantae</taxon>
        <taxon>Streptophyta</taxon>
        <taxon>Embryophyta</taxon>
        <taxon>Tracheophyta</taxon>
        <taxon>Spermatophyta</taxon>
        <taxon>Magnoliopsida</taxon>
        <taxon>eudicotyledons</taxon>
        <taxon>Gunneridae</taxon>
        <taxon>Pentapetalae</taxon>
        <taxon>rosids</taxon>
        <taxon>malvids</taxon>
        <taxon>Brassicales</taxon>
        <taxon>Brassicaceae</taxon>
        <taxon>Brassiceae</taxon>
        <taxon>Brassica</taxon>
    </lineage>
</organism>